<dbReference type="InterPro" id="IPR042001">
    <property type="entry name" value="Sortase_F"/>
</dbReference>
<evidence type="ECO:0000313" key="3">
    <source>
        <dbReference type="EMBL" id="NMH76250.1"/>
    </source>
</evidence>
<feature type="region of interest" description="Disordered" evidence="2">
    <location>
        <begin position="46"/>
        <end position="69"/>
    </location>
</feature>
<evidence type="ECO:0000256" key="1">
    <source>
        <dbReference type="ARBA" id="ARBA00022801"/>
    </source>
</evidence>
<dbReference type="Pfam" id="PF04203">
    <property type="entry name" value="Sortase"/>
    <property type="match status" value="1"/>
</dbReference>
<evidence type="ECO:0000256" key="2">
    <source>
        <dbReference type="SAM" id="MobiDB-lite"/>
    </source>
</evidence>
<comment type="caution">
    <text evidence="3">The sequence shown here is derived from an EMBL/GenBank/DDBJ whole genome shotgun (WGS) entry which is preliminary data.</text>
</comment>
<dbReference type="SUPFAM" id="SSF63817">
    <property type="entry name" value="Sortase"/>
    <property type="match status" value="1"/>
</dbReference>
<keyword evidence="1" id="KW-0378">Hydrolase</keyword>
<organism evidence="3 4">
    <name type="scientific">Pseudonocardia xinjiangensis</name>
    <dbReference type="NCBI Taxonomy" id="75289"/>
    <lineage>
        <taxon>Bacteria</taxon>
        <taxon>Bacillati</taxon>
        <taxon>Actinomycetota</taxon>
        <taxon>Actinomycetes</taxon>
        <taxon>Pseudonocardiales</taxon>
        <taxon>Pseudonocardiaceae</taxon>
        <taxon>Pseudonocardia</taxon>
    </lineage>
</organism>
<dbReference type="InterPro" id="IPR005754">
    <property type="entry name" value="Sortase"/>
</dbReference>
<proteinExistence type="predicted"/>
<dbReference type="EMBL" id="JAAXKY010000006">
    <property type="protein sequence ID" value="NMH76250.1"/>
    <property type="molecule type" value="Genomic_DNA"/>
</dbReference>
<feature type="compositionally biased region" description="Low complexity" evidence="2">
    <location>
        <begin position="55"/>
        <end position="68"/>
    </location>
</feature>
<sequence>MRHRLVRRHPRRVLTRVLTGVAALCAVFSLGLVACGMETGADRPVVTAPAPGERAPAPSGGPLAAPLPRSEPVKIQIPSLGVTSELMDLGLQADGTMEVPPGAYPAGWYTGAPSPGELGPAVIAGHVNWAGKDGVFSKLTELKPGDQVAVARQDGTTALFRVDRVAEYPKHQFPTEAVYGNIDHAGLRLITCGGDFDREAHSYEDNIVVYASLVGSAAV</sequence>
<name>A0ABX1RAU3_9PSEU</name>
<evidence type="ECO:0000313" key="4">
    <source>
        <dbReference type="Proteomes" id="UP001296706"/>
    </source>
</evidence>
<dbReference type="NCBIfam" id="NF033748">
    <property type="entry name" value="class_F_sortase"/>
    <property type="match status" value="1"/>
</dbReference>
<keyword evidence="4" id="KW-1185">Reference proteome</keyword>
<dbReference type="PROSITE" id="PS51257">
    <property type="entry name" value="PROKAR_LIPOPROTEIN"/>
    <property type="match status" value="1"/>
</dbReference>
<dbReference type="InterPro" id="IPR023365">
    <property type="entry name" value="Sortase_dom-sf"/>
</dbReference>
<dbReference type="CDD" id="cd05829">
    <property type="entry name" value="Sortase_F"/>
    <property type="match status" value="1"/>
</dbReference>
<accession>A0ABX1RAU3</accession>
<dbReference type="Gene3D" id="2.40.260.10">
    <property type="entry name" value="Sortase"/>
    <property type="match status" value="1"/>
</dbReference>
<dbReference type="Proteomes" id="UP001296706">
    <property type="component" value="Unassembled WGS sequence"/>
</dbReference>
<reference evidence="3 4" key="1">
    <citation type="submission" date="2020-04" db="EMBL/GenBank/DDBJ databases">
        <authorList>
            <person name="Klaysubun C."/>
            <person name="Duangmal K."/>
            <person name="Lipun K."/>
        </authorList>
    </citation>
    <scope>NUCLEOTIDE SEQUENCE [LARGE SCALE GENOMIC DNA]</scope>
    <source>
        <strain evidence="3 4">JCM 11839</strain>
    </source>
</reference>
<protein>
    <submittedName>
        <fullName evidence="3">Class F sortase</fullName>
    </submittedName>
</protein>
<gene>
    <name evidence="3" type="ORF">HF577_03885</name>
</gene>